<evidence type="ECO:0000256" key="4">
    <source>
        <dbReference type="ARBA" id="ARBA00022989"/>
    </source>
</evidence>
<sequence length="149" mass="16081">MRLSHELENKGSVARDHLALERTFLAWMRTSLSLVAIGIAIAQLFRLPHMIVKSTAPDAMSTSQQGSGDAGNIRVDSLKRFGTPFGISFVGVGIIVMYFGAHRFLYVQKELIRGMFVGGRVEIFGISVLTGALLFAVLGVLIAVSTGTL</sequence>
<feature type="transmembrane region" description="Helical" evidence="6">
    <location>
        <begin position="81"/>
        <end position="101"/>
    </location>
</feature>
<dbReference type="AlphaFoldDB" id="A0A2N1JA00"/>
<keyword evidence="2" id="KW-1003">Cell membrane</keyword>
<evidence type="ECO:0000256" key="6">
    <source>
        <dbReference type="SAM" id="Phobius"/>
    </source>
</evidence>
<feature type="transmembrane region" description="Helical" evidence="6">
    <location>
        <begin position="121"/>
        <end position="144"/>
    </location>
</feature>
<dbReference type="PANTHER" id="PTHR34187:SF2">
    <property type="entry name" value="DUF202 DOMAIN-CONTAINING PROTEIN"/>
    <property type="match status" value="1"/>
</dbReference>
<evidence type="ECO:0000256" key="3">
    <source>
        <dbReference type="ARBA" id="ARBA00022692"/>
    </source>
</evidence>
<keyword evidence="5 6" id="KW-0472">Membrane</keyword>
<evidence type="ECO:0000256" key="1">
    <source>
        <dbReference type="ARBA" id="ARBA00004651"/>
    </source>
</evidence>
<dbReference type="Pfam" id="PF02656">
    <property type="entry name" value="DUF202"/>
    <property type="match status" value="1"/>
</dbReference>
<evidence type="ECO:0000313" key="8">
    <source>
        <dbReference type="EMBL" id="PKI83380.1"/>
    </source>
</evidence>
<name>A0A2N1JA00_9BASI</name>
<organism evidence="8 9">
    <name type="scientific">Malassezia vespertilionis</name>
    <dbReference type="NCBI Taxonomy" id="2020962"/>
    <lineage>
        <taxon>Eukaryota</taxon>
        <taxon>Fungi</taxon>
        <taxon>Dikarya</taxon>
        <taxon>Basidiomycota</taxon>
        <taxon>Ustilaginomycotina</taxon>
        <taxon>Malasseziomycetes</taxon>
        <taxon>Malasseziales</taxon>
        <taxon>Malasseziaceae</taxon>
        <taxon>Malassezia</taxon>
    </lineage>
</organism>
<proteinExistence type="predicted"/>
<comment type="subcellular location">
    <subcellularLocation>
        <location evidence="1">Cell membrane</location>
        <topology evidence="1">Multi-pass membrane protein</topology>
    </subcellularLocation>
</comment>
<keyword evidence="4 6" id="KW-1133">Transmembrane helix</keyword>
<keyword evidence="3 6" id="KW-0812">Transmembrane</keyword>
<dbReference type="EMBL" id="KZ454991">
    <property type="protein sequence ID" value="PKI83380.1"/>
    <property type="molecule type" value="Genomic_DNA"/>
</dbReference>
<dbReference type="Proteomes" id="UP000232875">
    <property type="component" value="Unassembled WGS sequence"/>
</dbReference>
<evidence type="ECO:0000259" key="7">
    <source>
        <dbReference type="Pfam" id="PF02656"/>
    </source>
</evidence>
<reference evidence="8 9" key="1">
    <citation type="submission" date="2017-10" db="EMBL/GenBank/DDBJ databases">
        <title>A novel species of cold-tolerant Malassezia isolated from bats.</title>
        <authorList>
            <person name="Lorch J.M."/>
            <person name="Palmer J.M."/>
            <person name="Vanderwolf K.J."/>
            <person name="Schmidt K.Z."/>
            <person name="Verant M.L."/>
            <person name="Weller T.J."/>
            <person name="Blehert D.S."/>
        </authorList>
    </citation>
    <scope>NUCLEOTIDE SEQUENCE [LARGE SCALE GENOMIC DNA]</scope>
    <source>
        <strain evidence="8 9">NWHC:44797-103</strain>
    </source>
</reference>
<feature type="transmembrane region" description="Helical" evidence="6">
    <location>
        <begin position="24"/>
        <end position="45"/>
    </location>
</feature>
<accession>A0A2N1JA00</accession>
<dbReference type="GO" id="GO:0005886">
    <property type="term" value="C:plasma membrane"/>
    <property type="evidence" value="ECO:0007669"/>
    <property type="project" value="UniProtKB-SubCell"/>
</dbReference>
<keyword evidence="9" id="KW-1185">Reference proteome</keyword>
<gene>
    <name evidence="8" type="ORF">MVES_002358</name>
</gene>
<evidence type="ECO:0000256" key="5">
    <source>
        <dbReference type="ARBA" id="ARBA00023136"/>
    </source>
</evidence>
<evidence type="ECO:0000313" key="9">
    <source>
        <dbReference type="Proteomes" id="UP000232875"/>
    </source>
</evidence>
<protein>
    <recommendedName>
        <fullName evidence="7">DUF202 domain-containing protein</fullName>
    </recommendedName>
</protein>
<dbReference type="PANTHER" id="PTHR34187">
    <property type="entry name" value="FGR18P"/>
    <property type="match status" value="1"/>
</dbReference>
<evidence type="ECO:0000256" key="2">
    <source>
        <dbReference type="ARBA" id="ARBA00022475"/>
    </source>
</evidence>
<dbReference type="InterPro" id="IPR003807">
    <property type="entry name" value="DUF202"/>
</dbReference>
<dbReference type="OrthoDB" id="199599at2759"/>
<dbReference type="InterPro" id="IPR052053">
    <property type="entry name" value="IM_YidH-like"/>
</dbReference>
<feature type="domain" description="DUF202" evidence="7">
    <location>
        <begin position="15"/>
        <end position="109"/>
    </location>
</feature>